<dbReference type="Proteomes" id="UP001243330">
    <property type="component" value="Unassembled WGS sequence"/>
</dbReference>
<dbReference type="AlphaFoldDB" id="A0AAD9EJZ1"/>
<proteinExistence type="predicted"/>
<dbReference type="SMART" id="SM00256">
    <property type="entry name" value="FBOX"/>
    <property type="match status" value="1"/>
</dbReference>
<comment type="caution">
    <text evidence="2">The sequence shown here is derived from an EMBL/GenBank/DDBJ whole genome shotgun (WGS) entry which is preliminary data.</text>
</comment>
<evidence type="ECO:0000259" key="1">
    <source>
        <dbReference type="PROSITE" id="PS50181"/>
    </source>
</evidence>
<name>A0AAD9EJZ1_9PEZI</name>
<evidence type="ECO:0000313" key="3">
    <source>
        <dbReference type="Proteomes" id="UP001243330"/>
    </source>
</evidence>
<keyword evidence="3" id="KW-1185">Reference proteome</keyword>
<accession>A0AAD9EJZ1</accession>
<protein>
    <recommendedName>
        <fullName evidence="1">F-box domain-containing protein</fullName>
    </recommendedName>
</protein>
<feature type="domain" description="F-box" evidence="1">
    <location>
        <begin position="33"/>
        <end position="78"/>
    </location>
</feature>
<organism evidence="2 3">
    <name type="scientific">Colletotrichum chrysophilum</name>
    <dbReference type="NCBI Taxonomy" id="1836956"/>
    <lineage>
        <taxon>Eukaryota</taxon>
        <taxon>Fungi</taxon>
        <taxon>Dikarya</taxon>
        <taxon>Ascomycota</taxon>
        <taxon>Pezizomycotina</taxon>
        <taxon>Sordariomycetes</taxon>
        <taxon>Hypocreomycetidae</taxon>
        <taxon>Glomerellales</taxon>
        <taxon>Glomerellaceae</taxon>
        <taxon>Colletotrichum</taxon>
        <taxon>Colletotrichum gloeosporioides species complex</taxon>
    </lineage>
</organism>
<evidence type="ECO:0000313" key="2">
    <source>
        <dbReference type="EMBL" id="KAK1850202.1"/>
    </source>
</evidence>
<dbReference type="SUPFAM" id="SSF81383">
    <property type="entry name" value="F-box domain"/>
    <property type="match status" value="1"/>
</dbReference>
<reference evidence="2" key="1">
    <citation type="submission" date="2023-01" db="EMBL/GenBank/DDBJ databases">
        <title>Colletotrichum chrysophilum M932 genome sequence.</title>
        <authorList>
            <person name="Baroncelli R."/>
        </authorList>
    </citation>
    <scope>NUCLEOTIDE SEQUENCE</scope>
    <source>
        <strain evidence="2">M932</strain>
    </source>
</reference>
<dbReference type="CDD" id="cd09917">
    <property type="entry name" value="F-box_SF"/>
    <property type="match status" value="1"/>
</dbReference>
<sequence>MQEVSRFCMSSYWDLVTGPSVAWVGKREQNALRSPIYRIPRELLLEIMDWLDPEDAFIFRQVCVLFHGAFSHGSFSNLHDSKTEQQPRSISRLRRWVSVISRRSPVSVPTSCNPLLAFRRESIGKSGQLQVRRLLQKDLLCSGCRSNWPANCEFMELKERYHEQPTIYCSACNYKHAAYSFPTGQDPGSPRRCIAWEGRVKICPHQSLAWSTLIYLFNSPRRRGRETVVLDCTSCRAAFRGIGESPAIRHTSNSEDNFLILTWKVQVCVVERGRFVTKDALRQALRQLDQAHPDLMCGHMSFEDMMEAVSADRCVCFQEVNSESRCYKHHLNDAAFECCACSMKPTSRKMGRFLGGIRNRNAPGLHGIRCRECLVEYEWTTEGRRIFIQAKNFLAEDLGRHYGAEAIYPRLPSDAWWWAKHLDQTSWQRDESQRHLTWCAEKKCPVNKSYLWL</sequence>
<dbReference type="PROSITE" id="PS50181">
    <property type="entry name" value="FBOX"/>
    <property type="match status" value="1"/>
</dbReference>
<dbReference type="InterPro" id="IPR001810">
    <property type="entry name" value="F-box_dom"/>
</dbReference>
<dbReference type="InterPro" id="IPR036047">
    <property type="entry name" value="F-box-like_dom_sf"/>
</dbReference>
<dbReference type="EMBL" id="JAQOWY010000125">
    <property type="protein sequence ID" value="KAK1850202.1"/>
    <property type="molecule type" value="Genomic_DNA"/>
</dbReference>
<gene>
    <name evidence="2" type="ORF">CCHR01_07195</name>
</gene>
<dbReference type="Pfam" id="PF00646">
    <property type="entry name" value="F-box"/>
    <property type="match status" value="1"/>
</dbReference>